<accession>A0A8S9H925</accession>
<dbReference type="PANTHER" id="PTHR36060">
    <property type="entry name" value="OS02G0272400 PROTEIN"/>
    <property type="match status" value="1"/>
</dbReference>
<evidence type="ECO:0000313" key="1">
    <source>
        <dbReference type="EMBL" id="KAF2552478.1"/>
    </source>
</evidence>
<dbReference type="AlphaFoldDB" id="A0A8S9H925"/>
<reference evidence="1" key="1">
    <citation type="submission" date="2019-12" db="EMBL/GenBank/DDBJ databases">
        <title>Genome sequencing and annotation of Brassica cretica.</title>
        <authorList>
            <person name="Studholme D.J."/>
            <person name="Sarris P.F."/>
        </authorList>
    </citation>
    <scope>NUCLEOTIDE SEQUENCE</scope>
    <source>
        <strain evidence="1">PFS-001/15</strain>
        <tissue evidence="1">Leaf</tissue>
    </source>
</reference>
<name>A0A8S9H925_BRACR</name>
<dbReference type="Proteomes" id="UP000712281">
    <property type="component" value="Unassembled WGS sequence"/>
</dbReference>
<evidence type="ECO:0000313" key="2">
    <source>
        <dbReference type="Proteomes" id="UP000712281"/>
    </source>
</evidence>
<comment type="caution">
    <text evidence="1">The sequence shown here is derived from an EMBL/GenBank/DDBJ whole genome shotgun (WGS) entry which is preliminary data.</text>
</comment>
<proteinExistence type="predicted"/>
<dbReference type="EMBL" id="QGKW02001988">
    <property type="protein sequence ID" value="KAF2552478.1"/>
    <property type="molecule type" value="Genomic_DNA"/>
</dbReference>
<protein>
    <submittedName>
        <fullName evidence="1">Uncharacterized protein</fullName>
    </submittedName>
</protein>
<dbReference type="PANTHER" id="PTHR36060:SF1">
    <property type="entry name" value="OS02G0272400 PROTEIN"/>
    <property type="match status" value="1"/>
</dbReference>
<sequence length="80" mass="9401">MAITGDALRQAFMPKHEYESLREEEDIALIKLQRQRPFCGDVKLHPLNMYGNSDLFPGAFYLTDQETVDFYWMVVRLSSR</sequence>
<organism evidence="1 2">
    <name type="scientific">Brassica cretica</name>
    <name type="common">Mustard</name>
    <dbReference type="NCBI Taxonomy" id="69181"/>
    <lineage>
        <taxon>Eukaryota</taxon>
        <taxon>Viridiplantae</taxon>
        <taxon>Streptophyta</taxon>
        <taxon>Embryophyta</taxon>
        <taxon>Tracheophyta</taxon>
        <taxon>Spermatophyta</taxon>
        <taxon>Magnoliopsida</taxon>
        <taxon>eudicotyledons</taxon>
        <taxon>Gunneridae</taxon>
        <taxon>Pentapetalae</taxon>
        <taxon>rosids</taxon>
        <taxon>malvids</taxon>
        <taxon>Brassicales</taxon>
        <taxon>Brassicaceae</taxon>
        <taxon>Brassiceae</taxon>
        <taxon>Brassica</taxon>
    </lineage>
</organism>
<gene>
    <name evidence="1" type="ORF">F2Q68_00037739</name>
</gene>